<dbReference type="KEGG" id="pgri:PgNI_05735"/>
<accession>A0A6P8B4L7</accession>
<dbReference type="RefSeq" id="XP_030981964.1">
    <property type="nucleotide sequence ID" value="XM_031125766.1"/>
</dbReference>
<feature type="region of interest" description="Disordered" evidence="1">
    <location>
        <begin position="77"/>
        <end position="162"/>
    </location>
</feature>
<evidence type="ECO:0000313" key="2">
    <source>
        <dbReference type="Proteomes" id="UP000515153"/>
    </source>
</evidence>
<dbReference type="Proteomes" id="UP000515153">
    <property type="component" value="Chromosome I"/>
</dbReference>
<evidence type="ECO:0000313" key="3">
    <source>
        <dbReference type="RefSeq" id="XP_030981964.1"/>
    </source>
</evidence>
<gene>
    <name evidence="3" type="ORF">PgNI_05735</name>
</gene>
<reference evidence="3" key="2">
    <citation type="submission" date="2019-10" db="EMBL/GenBank/DDBJ databases">
        <authorList>
            <consortium name="NCBI Genome Project"/>
        </authorList>
    </citation>
    <scope>NUCLEOTIDE SEQUENCE</scope>
    <source>
        <strain evidence="3">NI907</strain>
    </source>
</reference>
<reference evidence="3" key="3">
    <citation type="submission" date="2025-08" db="UniProtKB">
        <authorList>
            <consortium name="RefSeq"/>
        </authorList>
    </citation>
    <scope>IDENTIFICATION</scope>
    <source>
        <strain evidence="3">NI907</strain>
    </source>
</reference>
<dbReference type="GeneID" id="41960675"/>
<organism evidence="2 3">
    <name type="scientific">Pyricularia grisea</name>
    <name type="common">Crabgrass-specific blast fungus</name>
    <name type="synonym">Magnaporthe grisea</name>
    <dbReference type="NCBI Taxonomy" id="148305"/>
    <lineage>
        <taxon>Eukaryota</taxon>
        <taxon>Fungi</taxon>
        <taxon>Dikarya</taxon>
        <taxon>Ascomycota</taxon>
        <taxon>Pezizomycotina</taxon>
        <taxon>Sordariomycetes</taxon>
        <taxon>Sordariomycetidae</taxon>
        <taxon>Magnaporthales</taxon>
        <taxon>Pyriculariaceae</taxon>
        <taxon>Pyricularia</taxon>
    </lineage>
</organism>
<keyword evidence="2" id="KW-1185">Reference proteome</keyword>
<feature type="compositionally biased region" description="Basic and acidic residues" evidence="1">
    <location>
        <begin position="131"/>
        <end position="149"/>
    </location>
</feature>
<name>A0A6P8B4L7_PYRGI</name>
<evidence type="ECO:0000256" key="1">
    <source>
        <dbReference type="SAM" id="MobiDB-lite"/>
    </source>
</evidence>
<protein>
    <submittedName>
        <fullName evidence="3">Uncharacterized protein</fullName>
    </submittedName>
</protein>
<sequence>MEDKELWFMKTCPDSPPHGFYDGPAWQQTRKNDDELLLPLDDDDQVKAHLEAQRRLVDDDVPDLLGRDEAILGAPERRKNKAVALGDGLDAEAPQDQQRLGPVDAQLGDVQQRQAKRGEEVGRAGRRQRRKDAAGRRGEAQLEQVHGELQEAFWGQQRRRRSRRYVVVMM</sequence>
<dbReference type="AlphaFoldDB" id="A0A6P8B4L7"/>
<proteinExistence type="predicted"/>
<reference evidence="2 3" key="1">
    <citation type="journal article" date="2019" name="Mol. Biol. Evol.">
        <title>Blast fungal genomes show frequent chromosomal changes, gene gains and losses, and effector gene turnover.</title>
        <authorList>
            <person name="Gomez Luciano L.B."/>
            <person name="Jason Tsai I."/>
            <person name="Chuma I."/>
            <person name="Tosa Y."/>
            <person name="Chen Y.H."/>
            <person name="Li J.Y."/>
            <person name="Li M.Y."/>
            <person name="Jade Lu M.Y."/>
            <person name="Nakayashiki H."/>
            <person name="Li W.H."/>
        </authorList>
    </citation>
    <scope>NUCLEOTIDE SEQUENCE [LARGE SCALE GENOMIC DNA]</scope>
    <source>
        <strain evidence="2 3">NI907</strain>
    </source>
</reference>